<accession>A0A8J7LTR4</accession>
<evidence type="ECO:0000313" key="2">
    <source>
        <dbReference type="EMBL" id="MBJ6369300.1"/>
    </source>
</evidence>
<dbReference type="RefSeq" id="WP_199116277.1">
    <property type="nucleotide sequence ID" value="NZ_JAELVQ010000023.1"/>
</dbReference>
<name>A0A8J7LTR4_9FLAO</name>
<proteinExistence type="predicted"/>
<dbReference type="InterPro" id="IPR001173">
    <property type="entry name" value="Glyco_trans_2-like"/>
</dbReference>
<keyword evidence="3" id="KW-1185">Reference proteome</keyword>
<dbReference type="AlphaFoldDB" id="A0A8J7LTR4"/>
<dbReference type="SUPFAM" id="SSF53448">
    <property type="entry name" value="Nucleotide-diphospho-sugar transferases"/>
    <property type="match status" value="1"/>
</dbReference>
<dbReference type="Gene3D" id="3.90.550.10">
    <property type="entry name" value="Spore Coat Polysaccharide Biosynthesis Protein SpsA, Chain A"/>
    <property type="match status" value="1"/>
</dbReference>
<dbReference type="Proteomes" id="UP000610931">
    <property type="component" value="Unassembled WGS sequence"/>
</dbReference>
<sequence length="284" mass="33139">MLSILIPTYNYNVYPLAKELHSQCTECDIVFEILVFDDGSKSKHNLINKKINYLDHTKFKELPQNIGRSAIRNLLASNAKYNYLLFIDAGTFPYSNKFIENYIMFKNKNVVCGGMTNLKKAPKKPFKLRWIYTKKRESNSLCSSNFLIKKEILLKFPFDQSIKTYGYEDVLFFNILKTNNFSIYSLNNPVTHNAEDDANTFIIKTEYAIENLLELIQKNKLNMKASKISKWFLSLNSLKLIKFTAKLFKLLKPGLVKNFNSSHPSLVLYDFYRLGYFCQLITKK</sequence>
<organism evidence="2 3">
    <name type="scientific">Snuella sedimenti</name>
    <dbReference type="NCBI Taxonomy" id="2798802"/>
    <lineage>
        <taxon>Bacteria</taxon>
        <taxon>Pseudomonadati</taxon>
        <taxon>Bacteroidota</taxon>
        <taxon>Flavobacteriia</taxon>
        <taxon>Flavobacteriales</taxon>
        <taxon>Flavobacteriaceae</taxon>
        <taxon>Snuella</taxon>
    </lineage>
</organism>
<dbReference type="InterPro" id="IPR029044">
    <property type="entry name" value="Nucleotide-diphossugar_trans"/>
</dbReference>
<protein>
    <submittedName>
        <fullName evidence="2">Glycosyltransferase family 2 protein</fullName>
    </submittedName>
</protein>
<gene>
    <name evidence="2" type="ORF">JF259_14490</name>
</gene>
<evidence type="ECO:0000259" key="1">
    <source>
        <dbReference type="Pfam" id="PF00535"/>
    </source>
</evidence>
<dbReference type="CDD" id="cd00761">
    <property type="entry name" value="Glyco_tranf_GTA_type"/>
    <property type="match status" value="1"/>
</dbReference>
<dbReference type="Pfam" id="PF00535">
    <property type="entry name" value="Glycos_transf_2"/>
    <property type="match status" value="1"/>
</dbReference>
<dbReference type="EMBL" id="JAELVQ010000023">
    <property type="protein sequence ID" value="MBJ6369300.1"/>
    <property type="molecule type" value="Genomic_DNA"/>
</dbReference>
<evidence type="ECO:0000313" key="3">
    <source>
        <dbReference type="Proteomes" id="UP000610931"/>
    </source>
</evidence>
<comment type="caution">
    <text evidence="2">The sequence shown here is derived from an EMBL/GenBank/DDBJ whole genome shotgun (WGS) entry which is preliminary data.</text>
</comment>
<feature type="domain" description="Glycosyltransferase 2-like" evidence="1">
    <location>
        <begin position="3"/>
        <end position="116"/>
    </location>
</feature>
<reference evidence="2" key="1">
    <citation type="submission" date="2020-12" db="EMBL/GenBank/DDBJ databases">
        <title>Snuella sp. nov., isolated from sediment in Incheon.</title>
        <authorList>
            <person name="Kim W."/>
        </authorList>
    </citation>
    <scope>NUCLEOTIDE SEQUENCE</scope>
    <source>
        <strain evidence="2">CAU 1569</strain>
    </source>
</reference>